<evidence type="ECO:0000256" key="1">
    <source>
        <dbReference type="ARBA" id="ARBA00001933"/>
    </source>
</evidence>
<dbReference type="PANTHER" id="PTHR48097">
    <property type="entry name" value="L-THREONINE ALDOLASE-RELATED"/>
    <property type="match status" value="1"/>
</dbReference>
<dbReference type="Gene3D" id="3.90.1150.10">
    <property type="entry name" value="Aspartate Aminotransferase, domain 1"/>
    <property type="match status" value="1"/>
</dbReference>
<dbReference type="InterPro" id="IPR015421">
    <property type="entry name" value="PyrdxlP-dep_Trfase_major"/>
</dbReference>
<evidence type="ECO:0000259" key="6">
    <source>
        <dbReference type="Pfam" id="PF01212"/>
    </source>
</evidence>
<name>A0A9W7BLN5_9STRA</name>
<dbReference type="InterPro" id="IPR001597">
    <property type="entry name" value="ArAA_b-elim_lyase/Thr_aldolase"/>
</dbReference>
<dbReference type="GO" id="GO:0006545">
    <property type="term" value="P:glycine biosynthetic process"/>
    <property type="evidence" value="ECO:0007669"/>
    <property type="project" value="TreeGrafter"/>
</dbReference>
<dbReference type="InterPro" id="IPR015424">
    <property type="entry name" value="PyrdxlP-dep_Trfase"/>
</dbReference>
<evidence type="ECO:0000256" key="3">
    <source>
        <dbReference type="ARBA" id="ARBA00022898"/>
    </source>
</evidence>
<dbReference type="FunFam" id="3.40.640.10:FF:000030">
    <property type="entry name" value="Low-specificity L-threonine aldolase"/>
    <property type="match status" value="1"/>
</dbReference>
<feature type="modified residue" description="N6-(pyridoxal phosphate)lysine" evidence="5">
    <location>
        <position position="232"/>
    </location>
</feature>
<dbReference type="InterPro" id="IPR023603">
    <property type="entry name" value="Low_specificity_L-TA-like"/>
</dbReference>
<gene>
    <name evidence="7" type="ORF">TrVE_jg8062</name>
</gene>
<keyword evidence="4" id="KW-0456">Lyase</keyword>
<dbReference type="Pfam" id="PF01212">
    <property type="entry name" value="Beta_elim_lyase"/>
    <property type="match status" value="1"/>
</dbReference>
<proteinExistence type="inferred from homology"/>
<dbReference type="GO" id="GO:0008732">
    <property type="term" value="F:L-allo-threonine aldolase activity"/>
    <property type="evidence" value="ECO:0007669"/>
    <property type="project" value="TreeGrafter"/>
</dbReference>
<reference evidence="8" key="1">
    <citation type="journal article" date="2023" name="Commun. Biol.">
        <title>Genome analysis of Parmales, the sister group of diatoms, reveals the evolutionary specialization of diatoms from phago-mixotrophs to photoautotrophs.</title>
        <authorList>
            <person name="Ban H."/>
            <person name="Sato S."/>
            <person name="Yoshikawa S."/>
            <person name="Yamada K."/>
            <person name="Nakamura Y."/>
            <person name="Ichinomiya M."/>
            <person name="Sato N."/>
            <person name="Blanc-Mathieu R."/>
            <person name="Endo H."/>
            <person name="Kuwata A."/>
            <person name="Ogata H."/>
        </authorList>
    </citation>
    <scope>NUCLEOTIDE SEQUENCE [LARGE SCALE GENOMIC DNA]</scope>
    <source>
        <strain evidence="8">NIES 3699</strain>
    </source>
</reference>
<evidence type="ECO:0000256" key="5">
    <source>
        <dbReference type="PIRSR" id="PIRSR017617-1"/>
    </source>
</evidence>
<dbReference type="PANTHER" id="PTHR48097:SF9">
    <property type="entry name" value="L-THREONINE ALDOLASE"/>
    <property type="match status" value="1"/>
</dbReference>
<feature type="domain" description="Aromatic amino acid beta-eliminating lyase/threonine aldolase" evidence="6">
    <location>
        <begin position="34"/>
        <end position="316"/>
    </location>
</feature>
<dbReference type="AlphaFoldDB" id="A0A9W7BLN5"/>
<keyword evidence="3" id="KW-0663">Pyridoxal phosphate</keyword>
<evidence type="ECO:0000313" key="7">
    <source>
        <dbReference type="EMBL" id="GMH89364.1"/>
    </source>
</evidence>
<dbReference type="NCBIfam" id="NF041359">
    <property type="entry name" value="GntG_guanitoxin"/>
    <property type="match status" value="1"/>
</dbReference>
<evidence type="ECO:0000313" key="8">
    <source>
        <dbReference type="Proteomes" id="UP001165160"/>
    </source>
</evidence>
<comment type="caution">
    <text evidence="7">The sequence shown here is derived from an EMBL/GenBank/DDBJ whole genome shotgun (WGS) entry which is preliminary data.</text>
</comment>
<dbReference type="PIRSF" id="PIRSF017617">
    <property type="entry name" value="Thr_aldolase"/>
    <property type="match status" value="1"/>
</dbReference>
<dbReference type="Gene3D" id="3.40.640.10">
    <property type="entry name" value="Type I PLP-dependent aspartate aminotransferase-like (Major domain)"/>
    <property type="match status" value="1"/>
</dbReference>
<comment type="similarity">
    <text evidence="2">Belongs to the threonine aldolase family.</text>
</comment>
<dbReference type="EMBL" id="BRXX01000093">
    <property type="protein sequence ID" value="GMH89364.1"/>
    <property type="molecule type" value="Genomic_DNA"/>
</dbReference>
<dbReference type="Proteomes" id="UP001165160">
    <property type="component" value="Unassembled WGS sequence"/>
</dbReference>
<evidence type="ECO:0000256" key="4">
    <source>
        <dbReference type="ARBA" id="ARBA00023239"/>
    </source>
</evidence>
<evidence type="ECO:0000256" key="2">
    <source>
        <dbReference type="ARBA" id="ARBA00006966"/>
    </source>
</evidence>
<dbReference type="InterPro" id="IPR015422">
    <property type="entry name" value="PyrdxlP-dep_Trfase_small"/>
</dbReference>
<comment type="cofactor">
    <cofactor evidence="1">
        <name>pyridoxal 5'-phosphate</name>
        <dbReference type="ChEBI" id="CHEBI:597326"/>
    </cofactor>
</comment>
<dbReference type="GO" id="GO:0006567">
    <property type="term" value="P:L-threonine catabolic process"/>
    <property type="evidence" value="ECO:0007669"/>
    <property type="project" value="TreeGrafter"/>
</dbReference>
<dbReference type="SUPFAM" id="SSF53383">
    <property type="entry name" value="PLP-dependent transferases"/>
    <property type="match status" value="1"/>
</dbReference>
<dbReference type="GO" id="GO:0005829">
    <property type="term" value="C:cytosol"/>
    <property type="evidence" value="ECO:0007669"/>
    <property type="project" value="TreeGrafter"/>
</dbReference>
<protein>
    <recommendedName>
        <fullName evidence="6">Aromatic amino acid beta-eliminating lyase/threonine aldolase domain-containing protein</fullName>
    </recommendedName>
</protein>
<accession>A0A9W7BLN5</accession>
<organism evidence="7 8">
    <name type="scientific">Triparma verrucosa</name>
    <dbReference type="NCBI Taxonomy" id="1606542"/>
    <lineage>
        <taxon>Eukaryota</taxon>
        <taxon>Sar</taxon>
        <taxon>Stramenopiles</taxon>
        <taxon>Ochrophyta</taxon>
        <taxon>Bolidophyceae</taxon>
        <taxon>Parmales</taxon>
        <taxon>Triparmaceae</taxon>
        <taxon>Triparma</taxon>
    </lineage>
</organism>
<sequence>MLIASIRNRRHAFEHVRRLLLRSRSMASASAPIDFRSDTVTQPCDDMKKTMISAPLGDDVMGEDPTVLKLESMLASQFGKEAALFFPTGTQSNLCGVMAHCHGRGSEVLLGANSHLCLYEHGNLSTLGGIHSRQIPERSDATLDPVTVEKMIRVDDPHFPRTDVVCIENTHNVLGGVPLPKSYIDSLSKVCVSNNLKLHIDGARIMNACVAMDVSAEDLCENVDSVSICLSKGLGSPVGSVLVGSEDLIYLARRQRKACGGGMRQAGVIAGAGIFAIENNVERLADDHARAKAMASVMKSAGFVIDKEPQTNLLFFGVPDGSKLMQEDVIARADDAGILFGGGYSGGTRCRIAIHKHITDACVKKAGEVLTDVATGF</sequence>
<keyword evidence="8" id="KW-1185">Reference proteome</keyword>